<accession>A0A150WRI3</accession>
<comment type="caution">
    <text evidence="2">The sequence shown here is derived from an EMBL/GenBank/DDBJ whole genome shotgun (WGS) entry which is preliminary data.</text>
</comment>
<evidence type="ECO:0000313" key="2">
    <source>
        <dbReference type="EMBL" id="KYG67072.1"/>
    </source>
</evidence>
<organism evidence="2 3">
    <name type="scientific">Bdellovibrio bacteriovorus</name>
    <dbReference type="NCBI Taxonomy" id="959"/>
    <lineage>
        <taxon>Bacteria</taxon>
        <taxon>Pseudomonadati</taxon>
        <taxon>Bdellovibrionota</taxon>
        <taxon>Bdellovibrionia</taxon>
        <taxon>Bdellovibrionales</taxon>
        <taxon>Pseudobdellovibrionaceae</taxon>
        <taxon>Bdellovibrio</taxon>
    </lineage>
</organism>
<keyword evidence="1" id="KW-0732">Signal</keyword>
<feature type="chain" id="PRO_5007573509" description="Cytochrome c domain-containing protein" evidence="1">
    <location>
        <begin position="18"/>
        <end position="378"/>
    </location>
</feature>
<feature type="signal peptide" evidence="1">
    <location>
        <begin position="1"/>
        <end position="17"/>
    </location>
</feature>
<dbReference type="RefSeq" id="WP_061834649.1">
    <property type="nucleotide sequence ID" value="NZ_LUKE01000001.1"/>
</dbReference>
<gene>
    <name evidence="2" type="ORF">AZI86_08650</name>
</gene>
<proteinExistence type="predicted"/>
<evidence type="ECO:0008006" key="4">
    <source>
        <dbReference type="Google" id="ProtNLM"/>
    </source>
</evidence>
<evidence type="ECO:0000313" key="3">
    <source>
        <dbReference type="Proteomes" id="UP000075320"/>
    </source>
</evidence>
<keyword evidence="3" id="KW-1185">Reference proteome</keyword>
<dbReference type="EMBL" id="LUKE01000001">
    <property type="protein sequence ID" value="KYG67072.1"/>
    <property type="molecule type" value="Genomic_DNA"/>
</dbReference>
<evidence type="ECO:0000256" key="1">
    <source>
        <dbReference type="SAM" id="SignalP"/>
    </source>
</evidence>
<reference evidence="2 3" key="1">
    <citation type="submission" date="2016-03" db="EMBL/GenBank/DDBJ databases">
        <authorList>
            <person name="Ploux O."/>
        </authorList>
    </citation>
    <scope>NUCLEOTIDE SEQUENCE [LARGE SCALE GENOMIC DNA]</scope>
    <source>
        <strain evidence="2 3">R0</strain>
    </source>
</reference>
<protein>
    <recommendedName>
        <fullName evidence="4">Cytochrome c domain-containing protein</fullName>
    </recommendedName>
</protein>
<dbReference type="AlphaFoldDB" id="A0A150WRI3"/>
<sequence length="378" mass="42605">MKIIALFLCLFALKTQAAWDLNDVSYLMPLPQTMQDTGLLKISAKGRGGDLIPGILIDQIPFLSPNINKESAKQVLRVFGVRIDPCFPLPTPQSCQRQLRIVWQPIEKDFDGNIRAVDAALHSFYILTDKEFNALLTDIAVWKKNYSVQTEYLPLQVHPAWQDLGTQSPPLAAFHQIVLKYAGKENLSRVTAMLLRRGGLMWTFAGYEVVGDDLQVLEIPRLEGKKSQTFINLAYPPDKFSNGGINPLPQGSDVINTLVLGSDLLEERHEETIRNESRAAYRMENPKAFNPENMDCASCHVAQPAIHWVLNQRPNLKVDQIWNADIYKNLRYNLENKSPGVANTRIIRAFGYFDADMAISQRVINESAEVADSLNQLN</sequence>
<dbReference type="OrthoDB" id="5295784at2"/>
<name>A0A150WRI3_BDEBC</name>
<dbReference type="Proteomes" id="UP000075320">
    <property type="component" value="Unassembled WGS sequence"/>
</dbReference>